<dbReference type="Gene3D" id="1.20.1070.10">
    <property type="entry name" value="Rhodopsin 7-helix transmembrane proteins"/>
    <property type="match status" value="1"/>
</dbReference>
<evidence type="ECO:0000256" key="1">
    <source>
        <dbReference type="ARBA" id="ARBA00004651"/>
    </source>
</evidence>
<dbReference type="FunFam" id="1.20.1070.10:FF:000300">
    <property type="entry name" value="Vomeronasal type-1 receptor"/>
    <property type="match status" value="1"/>
</dbReference>
<dbReference type="GO" id="GO:0019236">
    <property type="term" value="P:response to pheromone"/>
    <property type="evidence" value="ECO:0007669"/>
    <property type="project" value="UniProtKB-KW"/>
</dbReference>
<evidence type="ECO:0000256" key="7">
    <source>
        <dbReference type="ARBA" id="ARBA00023040"/>
    </source>
</evidence>
<evidence type="ECO:0000313" key="14">
    <source>
        <dbReference type="Proteomes" id="UP000327493"/>
    </source>
</evidence>
<name>A0A5J5DJ80_9PERO</name>
<dbReference type="Proteomes" id="UP000327493">
    <property type="component" value="Chromosome 4"/>
</dbReference>
<dbReference type="PROSITE" id="PS50262">
    <property type="entry name" value="G_PROTEIN_RECEP_F1_2"/>
    <property type="match status" value="1"/>
</dbReference>
<keyword evidence="10" id="KW-0807">Transducer</keyword>
<feature type="transmembrane region" description="Helical" evidence="11">
    <location>
        <begin position="215"/>
        <end position="238"/>
    </location>
</feature>
<proteinExistence type="inferred from homology"/>
<evidence type="ECO:0000256" key="2">
    <source>
        <dbReference type="ARBA" id="ARBA00010663"/>
    </source>
</evidence>
<dbReference type="GO" id="GO:0016503">
    <property type="term" value="F:pheromone receptor activity"/>
    <property type="evidence" value="ECO:0007669"/>
    <property type="project" value="InterPro"/>
</dbReference>
<dbReference type="AlphaFoldDB" id="A0A5J5DJ80"/>
<feature type="transmembrane region" description="Helical" evidence="11">
    <location>
        <begin position="470"/>
        <end position="487"/>
    </location>
</feature>
<reference evidence="13 14" key="1">
    <citation type="submission" date="2019-08" db="EMBL/GenBank/DDBJ databases">
        <title>A chromosome-level genome assembly, high-density linkage maps, and genome scans reveal the genomic architecture of hybrid incompatibilities underlying speciation via character displacement in darters (Percidae: Etheostominae).</title>
        <authorList>
            <person name="Moran R.L."/>
            <person name="Catchen J.M."/>
            <person name="Fuller R.C."/>
        </authorList>
    </citation>
    <scope>NUCLEOTIDE SEQUENCE [LARGE SCALE GENOMIC DNA]</scope>
    <source>
        <strain evidence="13">EspeVRDwgs_2016</strain>
        <tissue evidence="13">Muscle</tissue>
    </source>
</reference>
<keyword evidence="8 11" id="KW-0472">Membrane</keyword>
<keyword evidence="3" id="KW-1003">Cell membrane</keyword>
<evidence type="ECO:0000256" key="9">
    <source>
        <dbReference type="ARBA" id="ARBA00023170"/>
    </source>
</evidence>
<evidence type="ECO:0000256" key="8">
    <source>
        <dbReference type="ARBA" id="ARBA00023136"/>
    </source>
</evidence>
<keyword evidence="6 11" id="KW-1133">Transmembrane helix</keyword>
<feature type="transmembrane region" description="Helical" evidence="11">
    <location>
        <begin position="296"/>
        <end position="318"/>
    </location>
</feature>
<evidence type="ECO:0000313" key="13">
    <source>
        <dbReference type="EMBL" id="KAA8593240.1"/>
    </source>
</evidence>
<dbReference type="PANTHER" id="PTHR24062">
    <property type="entry name" value="VOMERONASAL TYPE-1 RECEPTOR"/>
    <property type="match status" value="1"/>
</dbReference>
<keyword evidence="4" id="KW-0589">Pheromone response</keyword>
<gene>
    <name evidence="13" type="ORF">FQN60_009356</name>
</gene>
<dbReference type="InterPro" id="IPR017452">
    <property type="entry name" value="GPCR_Rhodpsn_7TM"/>
</dbReference>
<evidence type="ECO:0000256" key="4">
    <source>
        <dbReference type="ARBA" id="ARBA00022507"/>
    </source>
</evidence>
<dbReference type="InterPro" id="IPR004072">
    <property type="entry name" value="Vmron_rcpt_1"/>
</dbReference>
<protein>
    <recommendedName>
        <fullName evidence="12">G-protein coupled receptors family 1 profile domain-containing protein</fullName>
    </recommendedName>
</protein>
<keyword evidence="5 11" id="KW-0812">Transmembrane</keyword>
<evidence type="ECO:0000256" key="10">
    <source>
        <dbReference type="ARBA" id="ARBA00023224"/>
    </source>
</evidence>
<dbReference type="Pfam" id="PF03402">
    <property type="entry name" value="V1R"/>
    <property type="match status" value="1"/>
</dbReference>
<dbReference type="GO" id="GO:0005886">
    <property type="term" value="C:plasma membrane"/>
    <property type="evidence" value="ECO:0007669"/>
    <property type="project" value="UniProtKB-SubCell"/>
</dbReference>
<keyword evidence="14" id="KW-1185">Reference proteome</keyword>
<evidence type="ECO:0000256" key="5">
    <source>
        <dbReference type="ARBA" id="ARBA00022692"/>
    </source>
</evidence>
<keyword evidence="7" id="KW-0297">G-protein coupled receptor</keyword>
<feature type="transmembrane region" description="Helical" evidence="11">
    <location>
        <begin position="432"/>
        <end position="458"/>
    </location>
</feature>
<sequence>MAPELMQVLKSQRKKNTKPKYWATKVRTEAQRDPGGAMLTHWYALSTKTPNTNHQEVDAGQVQDNDISWVEAVLLVQQEEECQDNGNVARDSYNSEGQINWHSEGFIEYSLFTNQSLASILKGAKGHEGGKEPKLKHQLCMSKPLDSSFKASSGCFCINNNRTPLSLRGLFGNLEDVSCVQCIHVRFDSRSASQIILTAGLADMDLCVTIKGVSFLLQTGVGILGNTVVLLAYAHLIYTEPKVLPVDLILCHLAFANLMLLLTRCVPQTMTVFGMSVLLNDPGCKVVIYVYRIGRALSVCITCMLSVFQAVTIAPAGPRVSKLKPSLPSLVLPTFAGLWLLNMAICIAAPFFSMAPRNGTVPAFTLNLGFCHVDFRDNLSYVINGVAVSGRDFAFVALMLGSSVYILLLLHRHSRKVRVLRRSQGGGAETRAAKTVITLVVLYVVFFGIDNIIWIYMLTVAKVSPVVADMRVFFSSSYASLSPYFIISSNKKIKAKIVCAAEQDQPSVDNQESRDK</sequence>
<accession>A0A5J5DJ80</accession>
<keyword evidence="9" id="KW-0675">Receptor</keyword>
<evidence type="ECO:0000256" key="3">
    <source>
        <dbReference type="ARBA" id="ARBA00022475"/>
    </source>
</evidence>
<feature type="domain" description="G-protein coupled receptors family 1 profile" evidence="12">
    <location>
        <begin position="225"/>
        <end position="486"/>
    </location>
</feature>
<feature type="transmembrane region" description="Helical" evidence="11">
    <location>
        <begin position="393"/>
        <end position="411"/>
    </location>
</feature>
<evidence type="ECO:0000256" key="6">
    <source>
        <dbReference type="ARBA" id="ARBA00022989"/>
    </source>
</evidence>
<feature type="transmembrane region" description="Helical" evidence="11">
    <location>
        <begin position="244"/>
        <end position="263"/>
    </location>
</feature>
<dbReference type="EMBL" id="VOFY01000004">
    <property type="protein sequence ID" value="KAA8593240.1"/>
    <property type="molecule type" value="Genomic_DNA"/>
</dbReference>
<comment type="caution">
    <text evidence="13">The sequence shown here is derived from an EMBL/GenBank/DDBJ whole genome shotgun (WGS) entry which is preliminary data.</text>
</comment>
<evidence type="ECO:0000259" key="12">
    <source>
        <dbReference type="PROSITE" id="PS50262"/>
    </source>
</evidence>
<comment type="similarity">
    <text evidence="2">Belongs to the G-protein coupled receptor 1 family.</text>
</comment>
<dbReference type="SUPFAM" id="SSF81321">
    <property type="entry name" value="Family A G protein-coupled receptor-like"/>
    <property type="match status" value="1"/>
</dbReference>
<evidence type="ECO:0000256" key="11">
    <source>
        <dbReference type="SAM" id="Phobius"/>
    </source>
</evidence>
<organism evidence="13 14">
    <name type="scientific">Etheostoma spectabile</name>
    <name type="common">orangethroat darter</name>
    <dbReference type="NCBI Taxonomy" id="54343"/>
    <lineage>
        <taxon>Eukaryota</taxon>
        <taxon>Metazoa</taxon>
        <taxon>Chordata</taxon>
        <taxon>Craniata</taxon>
        <taxon>Vertebrata</taxon>
        <taxon>Euteleostomi</taxon>
        <taxon>Actinopterygii</taxon>
        <taxon>Neopterygii</taxon>
        <taxon>Teleostei</taxon>
        <taxon>Neoteleostei</taxon>
        <taxon>Acanthomorphata</taxon>
        <taxon>Eupercaria</taxon>
        <taxon>Perciformes</taxon>
        <taxon>Percoidei</taxon>
        <taxon>Percidae</taxon>
        <taxon>Etheostomatinae</taxon>
        <taxon>Etheostoma</taxon>
    </lineage>
</organism>
<feature type="transmembrane region" description="Helical" evidence="11">
    <location>
        <begin position="330"/>
        <end position="352"/>
    </location>
</feature>
<comment type="subcellular location">
    <subcellularLocation>
        <location evidence="1">Cell membrane</location>
        <topology evidence="1">Multi-pass membrane protein</topology>
    </subcellularLocation>
</comment>